<dbReference type="Gene3D" id="2.170.16.10">
    <property type="entry name" value="Hedgehog/Intein (Hint) domain"/>
    <property type="match status" value="1"/>
</dbReference>
<gene>
    <name evidence="2" type="ORF">SAMN04487940_10384</name>
</gene>
<feature type="domain" description="Hedgehog/Intein (Hint)" evidence="1">
    <location>
        <begin position="112"/>
        <end position="247"/>
    </location>
</feature>
<name>A0A975ZMG7_9RHOB</name>
<dbReference type="InterPro" id="IPR036844">
    <property type="entry name" value="Hint_dom_sf"/>
</dbReference>
<dbReference type="InterPro" id="IPR028992">
    <property type="entry name" value="Hedgehog/Intein_dom"/>
</dbReference>
<dbReference type="Pfam" id="PF13403">
    <property type="entry name" value="Hint_2"/>
    <property type="match status" value="1"/>
</dbReference>
<dbReference type="EMBL" id="FNYY01000003">
    <property type="protein sequence ID" value="SEJ05583.1"/>
    <property type="molecule type" value="Genomic_DNA"/>
</dbReference>
<evidence type="ECO:0000313" key="3">
    <source>
        <dbReference type="Proteomes" id="UP000182932"/>
    </source>
</evidence>
<sequence>MATYTGDVHFYFNGNLNAANFDNETIADNLLDAEFTAGEIVNDGTGNLFGDGLGTYVGSIDIGGTLYPIFSDENAGTLADPALFLVTPTGFFTAANLPADLSSATTASTTECFLTGTHIATPEGESRVEELNIGDEILTAGGEAIAIRWIGVQRVYTAFRPPERLRPVRVSAGALGDGLPKRDLRLTADHALVVDGLLINAGALVNGASIDWASAEEMGEFYTVYHIETENHEVILAEGTPAETYIDYIGRSHFHNYSEYVALYGEERTIAEMDRPRISTPRLVPAAIRARLAADKAA</sequence>
<organism evidence="2 3">
    <name type="scientific">Marinovum algicola</name>
    <dbReference type="NCBI Taxonomy" id="42444"/>
    <lineage>
        <taxon>Bacteria</taxon>
        <taxon>Pseudomonadati</taxon>
        <taxon>Pseudomonadota</taxon>
        <taxon>Alphaproteobacteria</taxon>
        <taxon>Rhodobacterales</taxon>
        <taxon>Roseobacteraceae</taxon>
        <taxon>Marinovum</taxon>
    </lineage>
</organism>
<comment type="caution">
    <text evidence="2">The sequence shown here is derived from an EMBL/GenBank/DDBJ whole genome shotgun (WGS) entry which is preliminary data.</text>
</comment>
<dbReference type="RefSeq" id="WP_074835551.1">
    <property type="nucleotide sequence ID" value="NZ_FNYY01000003.1"/>
</dbReference>
<dbReference type="PROSITE" id="PS50817">
    <property type="entry name" value="INTEIN_N_TER"/>
    <property type="match status" value="1"/>
</dbReference>
<dbReference type="InterPro" id="IPR006141">
    <property type="entry name" value="Intein_N"/>
</dbReference>
<dbReference type="AlphaFoldDB" id="A0A975ZMG7"/>
<proteinExistence type="predicted"/>
<evidence type="ECO:0000313" key="2">
    <source>
        <dbReference type="EMBL" id="SEJ05583.1"/>
    </source>
</evidence>
<keyword evidence="3" id="KW-1185">Reference proteome</keyword>
<protein>
    <submittedName>
        <fullName evidence="2">Hint domain-containing protein</fullName>
    </submittedName>
</protein>
<dbReference type="SUPFAM" id="SSF51294">
    <property type="entry name" value="Hedgehog/intein (Hint) domain"/>
    <property type="match status" value="1"/>
</dbReference>
<evidence type="ECO:0000259" key="1">
    <source>
        <dbReference type="Pfam" id="PF13403"/>
    </source>
</evidence>
<dbReference type="GeneID" id="80817445"/>
<reference evidence="2 3" key="1">
    <citation type="submission" date="2016-10" db="EMBL/GenBank/DDBJ databases">
        <authorList>
            <person name="Varghese N."/>
            <person name="Submissions S."/>
        </authorList>
    </citation>
    <scope>NUCLEOTIDE SEQUENCE [LARGE SCALE GENOMIC DNA]</scope>
    <source>
        <strain evidence="2 3">FF3</strain>
    </source>
</reference>
<dbReference type="GO" id="GO:0016539">
    <property type="term" value="P:intein-mediated protein splicing"/>
    <property type="evidence" value="ECO:0007669"/>
    <property type="project" value="InterPro"/>
</dbReference>
<dbReference type="Proteomes" id="UP000182932">
    <property type="component" value="Unassembled WGS sequence"/>
</dbReference>
<accession>A0A975ZMG7</accession>